<evidence type="ECO:0008006" key="3">
    <source>
        <dbReference type="Google" id="ProtNLM"/>
    </source>
</evidence>
<dbReference type="SUPFAM" id="SSF54001">
    <property type="entry name" value="Cysteine proteinases"/>
    <property type="match status" value="1"/>
</dbReference>
<protein>
    <recommendedName>
        <fullName evidence="3">Permuted papain-like amidase YaeF/Yiix C92 family enzyme</fullName>
    </recommendedName>
</protein>
<sequence length="223" mass="25263">MKKTKEKPNAVNFSLQAATQDPVMLPNKPYVQMRDQLKTGDLILFSGRSFAARLVRGLTGSRWSHVGLVVRLPEMPQTPLLWEATLASKVHDITEGKPFDGVQLVALDDRIASYQGLVAVRRLQHVQTDAQARAHLESLIDEWRAKPYRNFIRQHISAWVRGEEALSFRRGGFCSELVAEVYRRWSLLPEDRPAHHYVPRDFGCERGVPLLRGGLSPTCLLTV</sequence>
<name>A0ABW3HJM5_9GAMM</name>
<reference evidence="2" key="1">
    <citation type="journal article" date="2019" name="Int. J. Syst. Evol. Microbiol.">
        <title>The Global Catalogue of Microorganisms (GCM) 10K type strain sequencing project: providing services to taxonomists for standard genome sequencing and annotation.</title>
        <authorList>
            <consortium name="The Broad Institute Genomics Platform"/>
            <consortium name="The Broad Institute Genome Sequencing Center for Infectious Disease"/>
            <person name="Wu L."/>
            <person name="Ma J."/>
        </authorList>
    </citation>
    <scope>NUCLEOTIDE SEQUENCE [LARGE SCALE GENOMIC DNA]</scope>
    <source>
        <strain evidence="2">CCUG 63419</strain>
    </source>
</reference>
<evidence type="ECO:0000313" key="1">
    <source>
        <dbReference type="EMBL" id="MFD0950974.1"/>
    </source>
</evidence>
<accession>A0ABW3HJM5</accession>
<dbReference type="PANTHER" id="PTHR47112">
    <property type="entry name" value="PX DOMAIN-CONTAINING PROTEIN"/>
    <property type="match status" value="1"/>
</dbReference>
<dbReference type="PANTHER" id="PTHR47112:SF1">
    <property type="entry name" value="PX DOMAIN-CONTAINING PROTEIN"/>
    <property type="match status" value="1"/>
</dbReference>
<evidence type="ECO:0000313" key="2">
    <source>
        <dbReference type="Proteomes" id="UP001597044"/>
    </source>
</evidence>
<keyword evidence="2" id="KW-1185">Reference proteome</keyword>
<dbReference type="Gene3D" id="3.90.1720.10">
    <property type="entry name" value="endopeptidase domain like (from Nostoc punctiforme)"/>
    <property type="match status" value="1"/>
</dbReference>
<dbReference type="Proteomes" id="UP001597044">
    <property type="component" value="Unassembled WGS sequence"/>
</dbReference>
<dbReference type="InterPro" id="IPR038765">
    <property type="entry name" value="Papain-like_cys_pep_sf"/>
</dbReference>
<dbReference type="EMBL" id="JBHTIT010000002">
    <property type="protein sequence ID" value="MFD0950974.1"/>
    <property type="molecule type" value="Genomic_DNA"/>
</dbReference>
<comment type="caution">
    <text evidence="1">The sequence shown here is derived from an EMBL/GenBank/DDBJ whole genome shotgun (WGS) entry which is preliminary data.</text>
</comment>
<proteinExistence type="predicted"/>
<dbReference type="RefSeq" id="WP_379072307.1">
    <property type="nucleotide sequence ID" value="NZ_JBHTIT010000002.1"/>
</dbReference>
<gene>
    <name evidence="1" type="ORF">ACFQ0F_11370</name>
</gene>
<organism evidence="1 2">
    <name type="scientific">Paraperlucidibaca wandonensis</name>
    <dbReference type="NCBI Taxonomy" id="1268273"/>
    <lineage>
        <taxon>Bacteria</taxon>
        <taxon>Pseudomonadati</taxon>
        <taxon>Pseudomonadota</taxon>
        <taxon>Gammaproteobacteria</taxon>
        <taxon>Moraxellales</taxon>
        <taxon>Moraxellaceae</taxon>
        <taxon>Paraperlucidibaca</taxon>
    </lineage>
</organism>